<dbReference type="GO" id="GO:0016020">
    <property type="term" value="C:membrane"/>
    <property type="evidence" value="ECO:0007669"/>
    <property type="project" value="TreeGrafter"/>
</dbReference>
<reference evidence="2" key="1">
    <citation type="submission" date="2025-08" db="UniProtKB">
        <authorList>
            <consortium name="Ensembl"/>
        </authorList>
    </citation>
    <scope>IDENTIFICATION</scope>
</reference>
<dbReference type="PANTHER" id="PTHR16244">
    <property type="entry name" value="CEROID-LIPOFUSCINOSIS NEURONAL PROTEIN 6"/>
    <property type="match status" value="1"/>
</dbReference>
<reference evidence="2" key="2">
    <citation type="submission" date="2025-09" db="UniProtKB">
        <authorList>
            <consortium name="Ensembl"/>
        </authorList>
    </citation>
    <scope>IDENTIFICATION</scope>
</reference>
<keyword evidence="1" id="KW-0812">Transmembrane</keyword>
<evidence type="ECO:0000313" key="2">
    <source>
        <dbReference type="Ensembl" id="ENSPMGP00000006608.1"/>
    </source>
</evidence>
<keyword evidence="3" id="KW-1185">Reference proteome</keyword>
<feature type="transmembrane region" description="Helical" evidence="1">
    <location>
        <begin position="204"/>
        <end position="222"/>
    </location>
</feature>
<feature type="transmembrane region" description="Helical" evidence="1">
    <location>
        <begin position="284"/>
        <end position="303"/>
    </location>
</feature>
<protein>
    <submittedName>
        <fullName evidence="2">Uncharacterized protein</fullName>
    </submittedName>
</protein>
<keyword evidence="1" id="KW-0472">Membrane</keyword>
<dbReference type="STRING" id="409849.ENSPMGP00000006608"/>
<dbReference type="Ensembl" id="ENSPMGT00000007028.1">
    <property type="protein sequence ID" value="ENSPMGP00000006608.1"/>
    <property type="gene ID" value="ENSPMGG00000005451.1"/>
</dbReference>
<dbReference type="Pfam" id="PF15156">
    <property type="entry name" value="CLN6"/>
    <property type="match status" value="1"/>
</dbReference>
<dbReference type="Proteomes" id="UP000261520">
    <property type="component" value="Unplaced"/>
</dbReference>
<dbReference type="PANTHER" id="PTHR16244:SF2">
    <property type="entry name" value="CEROID-LIPOFUSCINOSIS NEURONAL PROTEIN 6"/>
    <property type="match status" value="1"/>
</dbReference>
<feature type="transmembrane region" description="Helical" evidence="1">
    <location>
        <begin position="136"/>
        <end position="155"/>
    </location>
</feature>
<dbReference type="GO" id="GO:0007040">
    <property type="term" value="P:lysosome organization"/>
    <property type="evidence" value="ECO:0007669"/>
    <property type="project" value="TreeGrafter"/>
</dbReference>
<accession>A0A3B3ZPK9</accession>
<name>A0A3B3ZPK9_9GOBI</name>
<dbReference type="GO" id="GO:0005783">
    <property type="term" value="C:endoplasmic reticulum"/>
    <property type="evidence" value="ECO:0007669"/>
    <property type="project" value="TreeGrafter"/>
</dbReference>
<evidence type="ECO:0000313" key="3">
    <source>
        <dbReference type="Proteomes" id="UP000261520"/>
    </source>
</evidence>
<dbReference type="AlphaFoldDB" id="A0A3B3ZPK9"/>
<proteinExistence type="predicted"/>
<keyword evidence="1" id="KW-1133">Transmembrane helix</keyword>
<sequence>MILNWRPVCSPPLEPKPSACVHSQIKANVSEIGRLDRLWDYLLTHKPQDHTFSPAWKYMLAVVSEVDVLPQFHLDLWTLFLLQSWTLDLARPIVMWVFPFGWFPLNRPGPQQHITKMSTCVIFQFLERSPRTLPDFLVHLGITAVAMGTTAHLVMDSVMLRLVQAGYELHLPVRENRVMKILTAPGLVDIFELLGYYDDTVGHVMWSVPYFLVLFLYFGGCFCHKKQQQKMPRAAWILMLPNALYIWFVVTERQTFILFLFTCFAMVATVMQQRRRGFVTNGNGLFMILSFSIALLLVIPWSSCWWRDEVLRRKHRGLLFIPQPRTVFSLHFQKLMF</sequence>
<feature type="transmembrane region" description="Helical" evidence="1">
    <location>
        <begin position="256"/>
        <end position="272"/>
    </location>
</feature>
<feature type="transmembrane region" description="Helical" evidence="1">
    <location>
        <begin position="234"/>
        <end position="250"/>
    </location>
</feature>
<dbReference type="InterPro" id="IPR029255">
    <property type="entry name" value="CLN6"/>
</dbReference>
<evidence type="ECO:0000256" key="1">
    <source>
        <dbReference type="SAM" id="Phobius"/>
    </source>
</evidence>
<organism evidence="2 3">
    <name type="scientific">Periophthalmus magnuspinnatus</name>
    <dbReference type="NCBI Taxonomy" id="409849"/>
    <lineage>
        <taxon>Eukaryota</taxon>
        <taxon>Metazoa</taxon>
        <taxon>Chordata</taxon>
        <taxon>Craniata</taxon>
        <taxon>Vertebrata</taxon>
        <taxon>Euteleostomi</taxon>
        <taxon>Actinopterygii</taxon>
        <taxon>Neopterygii</taxon>
        <taxon>Teleostei</taxon>
        <taxon>Neoteleostei</taxon>
        <taxon>Acanthomorphata</taxon>
        <taxon>Gobiaria</taxon>
        <taxon>Gobiiformes</taxon>
        <taxon>Gobioidei</taxon>
        <taxon>Gobiidae</taxon>
        <taxon>Oxudercinae</taxon>
        <taxon>Periophthalmus</taxon>
    </lineage>
</organism>